<accession>A0A2G5UAZ1</accession>
<sequence>MLKKRELILKFREILESCGSGTKVVVTRDHTFGERYSTRLLLHANDQNNFAAVNWYREETQRFMDDQDYRVFFDSDGS</sequence>
<keyword evidence="2" id="KW-1185">Reference proteome</keyword>
<proteinExistence type="predicted"/>
<organism evidence="1 2">
    <name type="scientific">Caenorhabditis nigoni</name>
    <dbReference type="NCBI Taxonomy" id="1611254"/>
    <lineage>
        <taxon>Eukaryota</taxon>
        <taxon>Metazoa</taxon>
        <taxon>Ecdysozoa</taxon>
        <taxon>Nematoda</taxon>
        <taxon>Chromadorea</taxon>
        <taxon>Rhabditida</taxon>
        <taxon>Rhabditina</taxon>
        <taxon>Rhabditomorpha</taxon>
        <taxon>Rhabditoidea</taxon>
        <taxon>Rhabditidae</taxon>
        <taxon>Peloderinae</taxon>
        <taxon>Caenorhabditis</taxon>
    </lineage>
</organism>
<dbReference type="Proteomes" id="UP000230233">
    <property type="component" value="Chromosome IV"/>
</dbReference>
<reference evidence="2" key="1">
    <citation type="submission" date="2017-10" db="EMBL/GenBank/DDBJ databases">
        <title>Rapid genome shrinkage in a self-fertile nematode reveals novel sperm competition proteins.</title>
        <authorList>
            <person name="Yin D."/>
            <person name="Schwarz E.M."/>
            <person name="Thomas C.G."/>
            <person name="Felde R.L."/>
            <person name="Korf I.F."/>
            <person name="Cutter A.D."/>
            <person name="Schartner C.M."/>
            <person name="Ralston E.J."/>
            <person name="Meyer B.J."/>
            <person name="Haag E.S."/>
        </authorList>
    </citation>
    <scope>NUCLEOTIDE SEQUENCE [LARGE SCALE GENOMIC DNA]</scope>
    <source>
        <strain evidence="2">JU1422</strain>
    </source>
</reference>
<evidence type="ECO:0000313" key="1">
    <source>
        <dbReference type="EMBL" id="PIC36623.1"/>
    </source>
</evidence>
<gene>
    <name evidence="1" type="primary">Cnig_chr_IV.g15548</name>
    <name evidence="1" type="ORF">B9Z55_015548</name>
</gene>
<comment type="caution">
    <text evidence="1">The sequence shown here is derived from an EMBL/GenBank/DDBJ whole genome shotgun (WGS) entry which is preliminary data.</text>
</comment>
<dbReference type="EMBL" id="PDUG01000004">
    <property type="protein sequence ID" value="PIC36623.1"/>
    <property type="molecule type" value="Genomic_DNA"/>
</dbReference>
<evidence type="ECO:0000313" key="2">
    <source>
        <dbReference type="Proteomes" id="UP000230233"/>
    </source>
</evidence>
<name>A0A2G5UAZ1_9PELO</name>
<protein>
    <submittedName>
        <fullName evidence="1">Uncharacterized protein</fullName>
    </submittedName>
</protein>
<dbReference type="AlphaFoldDB" id="A0A2G5UAZ1"/>